<dbReference type="PATRIC" id="fig|1008153.3.peg.3705"/>
<dbReference type="OrthoDB" id="359273at2157"/>
<dbReference type="AlphaFoldDB" id="A0A151AA19"/>
<organism evidence="2 3">
    <name type="scientific">Halalkalicoccus paucihalophilus</name>
    <dbReference type="NCBI Taxonomy" id="1008153"/>
    <lineage>
        <taxon>Archaea</taxon>
        <taxon>Methanobacteriati</taxon>
        <taxon>Methanobacteriota</taxon>
        <taxon>Stenosarchaea group</taxon>
        <taxon>Halobacteria</taxon>
        <taxon>Halobacteriales</taxon>
        <taxon>Halococcaceae</taxon>
        <taxon>Halalkalicoccus</taxon>
    </lineage>
</organism>
<dbReference type="Pfam" id="PF01425">
    <property type="entry name" value="Amidase"/>
    <property type="match status" value="1"/>
</dbReference>
<dbReference type="InterPro" id="IPR020556">
    <property type="entry name" value="Amidase_CS"/>
</dbReference>
<sequence length="483" mass="51924">MPAIHKLSAASLARRIRDGTVSPVTAVDALLNRIESRNEQTNAFITITDSLARDAAKEAERAVENGARLGPLHGVPVAVKDLNDVAGIRTTFGSELFSDYTAESDDLFVSRLKDAGAIVVGKTNTPEFGLGCTTDNRVVGPTSTPFALEKVSGGSSGGAGAALADHLVPLAQGSDTGGSIRTPAAFCGVYGFKPSFGRVPRANRPNAFADHTPYSHLGPLARTVEDAALMLDVMAGPHPKDPFSLPVDGTSYLDAVNQPIDDLRIAYSPDLGIYPIDPAVRDVIDEAVPVFERAGATVDRVDPDLGCTQDELLDAYYTFIKVHWESLFDDLEEVHGFDPRGADRERLYADTVEIILESDTVTTREYTQADVTRTRVYDGLIDLFGSYDILLTPTTAVPPFDHGDHPTTIQGTEIEPLRGWLLTQPFNLSGHPVASIPAGQTDTGLPIGLQIAGHRHADDDVLAASAAFERKRPWQESYPALRD</sequence>
<dbReference type="PROSITE" id="PS00571">
    <property type="entry name" value="AMIDASES"/>
    <property type="match status" value="1"/>
</dbReference>
<dbReference type="RefSeq" id="WP_084383840.1">
    <property type="nucleotide sequence ID" value="NZ_LTAZ01000013.1"/>
</dbReference>
<dbReference type="EMBL" id="LTAZ01000013">
    <property type="protein sequence ID" value="KYH24531.1"/>
    <property type="molecule type" value="Genomic_DNA"/>
</dbReference>
<evidence type="ECO:0000259" key="1">
    <source>
        <dbReference type="Pfam" id="PF01425"/>
    </source>
</evidence>
<dbReference type="SUPFAM" id="SSF75304">
    <property type="entry name" value="Amidase signature (AS) enzymes"/>
    <property type="match status" value="1"/>
</dbReference>
<dbReference type="PANTHER" id="PTHR11895">
    <property type="entry name" value="TRANSAMIDASE"/>
    <property type="match status" value="1"/>
</dbReference>
<dbReference type="Gene3D" id="3.90.1300.10">
    <property type="entry name" value="Amidase signature (AS) domain"/>
    <property type="match status" value="1"/>
</dbReference>
<dbReference type="PANTHER" id="PTHR11895:SF7">
    <property type="entry name" value="GLUTAMYL-TRNA(GLN) AMIDOTRANSFERASE SUBUNIT A, MITOCHONDRIAL"/>
    <property type="match status" value="1"/>
</dbReference>
<dbReference type="EC" id="3.5.1.4" evidence="2"/>
<dbReference type="InterPro" id="IPR000120">
    <property type="entry name" value="Amidase"/>
</dbReference>
<reference evidence="2 3" key="1">
    <citation type="submission" date="2016-02" db="EMBL/GenBank/DDBJ databases">
        <title>Genome sequence of Halalkalicoccus paucihalophilus DSM 24557.</title>
        <authorList>
            <person name="Poehlein A."/>
            <person name="Daniel R."/>
        </authorList>
    </citation>
    <scope>NUCLEOTIDE SEQUENCE [LARGE SCALE GENOMIC DNA]</scope>
    <source>
        <strain evidence="2 3">DSM 24557</strain>
    </source>
</reference>
<evidence type="ECO:0000313" key="2">
    <source>
        <dbReference type="EMBL" id="KYH24531.1"/>
    </source>
</evidence>
<proteinExistence type="predicted"/>
<evidence type="ECO:0000313" key="3">
    <source>
        <dbReference type="Proteomes" id="UP000075321"/>
    </source>
</evidence>
<dbReference type="Proteomes" id="UP000075321">
    <property type="component" value="Unassembled WGS sequence"/>
</dbReference>
<feature type="domain" description="Amidase" evidence="1">
    <location>
        <begin position="26"/>
        <end position="462"/>
    </location>
</feature>
<dbReference type="GO" id="GO:0004040">
    <property type="term" value="F:amidase activity"/>
    <property type="evidence" value="ECO:0007669"/>
    <property type="project" value="UniProtKB-EC"/>
</dbReference>
<keyword evidence="2" id="KW-0378">Hydrolase</keyword>
<protein>
    <submittedName>
        <fullName evidence="2">Amidase</fullName>
        <ecNumber evidence="2">3.5.1.4</ecNumber>
    </submittedName>
</protein>
<dbReference type="InterPro" id="IPR036928">
    <property type="entry name" value="AS_sf"/>
</dbReference>
<comment type="caution">
    <text evidence="2">The sequence shown here is derived from an EMBL/GenBank/DDBJ whole genome shotgun (WGS) entry which is preliminary data.</text>
</comment>
<dbReference type="InterPro" id="IPR023631">
    <property type="entry name" value="Amidase_dom"/>
</dbReference>
<gene>
    <name evidence="2" type="ORF">HAPAU_35140</name>
</gene>
<accession>A0A151AA19</accession>
<name>A0A151AA19_9EURY</name>
<keyword evidence="3" id="KW-1185">Reference proteome</keyword>